<evidence type="ECO:0000313" key="6">
    <source>
        <dbReference type="EMBL" id="KAF9780484.1"/>
    </source>
</evidence>
<sequence length="400" mass="44964">MKVSFSLAKKPQPTSQFQLKKPPAPTQKPSLFNADDDDDERSLTSDSKPTKNGLGLQTVSAEASKAQKKRELAEMAVDSTVYQYDEVWDKIQVAKQKVKEAKVAESKERKPKYIEGLLTSASTRRLDRLRAEEKMIQREREMEGEEFKDKESFVTQAYKDQMAELRKAEEEEKLRDEAEKKKRKGFGGGMAQFYQKLLEEEAKAHDETVALTTSSSDPSSSKQPLGPNLTITKPPTSAPPIPGTKSDLELVNEAAQKGIEIELNDDNQIVDKRELLAAGLNLSMANTRKLGSKSSALSSSNASSEPVNAHRAAGVAASRSAINTRRAMEIQTQIAEEEERMRLERERREREANERIIAKRNSEEDIQSARERYLARKRRKLEEEQTAQDQPQADDGQQPS</sequence>
<feature type="compositionally biased region" description="Basic and acidic residues" evidence="4">
    <location>
        <begin position="339"/>
        <end position="374"/>
    </location>
</feature>
<dbReference type="InterPro" id="IPR053246">
    <property type="entry name" value="NS_splicing_regulatory_protein"/>
</dbReference>
<feature type="region of interest" description="Disordered" evidence="4">
    <location>
        <begin position="339"/>
        <end position="400"/>
    </location>
</feature>
<accession>A0A9P6L2J1</accession>
<dbReference type="OrthoDB" id="446635at2759"/>
<dbReference type="Proteomes" id="UP000736335">
    <property type="component" value="Unassembled WGS sequence"/>
</dbReference>
<evidence type="ECO:0000256" key="4">
    <source>
        <dbReference type="SAM" id="MobiDB-lite"/>
    </source>
</evidence>
<evidence type="ECO:0000256" key="3">
    <source>
        <dbReference type="SAM" id="Coils"/>
    </source>
</evidence>
<dbReference type="EMBL" id="WIUZ02000016">
    <property type="protein sequence ID" value="KAF9780484.1"/>
    <property type="molecule type" value="Genomic_DNA"/>
</dbReference>
<proteinExistence type="inferred from homology"/>
<organism evidence="6 7">
    <name type="scientific">Thelephora terrestris</name>
    <dbReference type="NCBI Taxonomy" id="56493"/>
    <lineage>
        <taxon>Eukaryota</taxon>
        <taxon>Fungi</taxon>
        <taxon>Dikarya</taxon>
        <taxon>Basidiomycota</taxon>
        <taxon>Agaricomycotina</taxon>
        <taxon>Agaricomycetes</taxon>
        <taxon>Thelephorales</taxon>
        <taxon>Thelephoraceae</taxon>
        <taxon>Thelephora</taxon>
    </lineage>
</organism>
<feature type="region of interest" description="Disordered" evidence="4">
    <location>
        <begin position="205"/>
        <end position="246"/>
    </location>
</feature>
<dbReference type="InterPro" id="IPR018612">
    <property type="entry name" value="NSRP1_N"/>
</dbReference>
<dbReference type="AlphaFoldDB" id="A0A9P6L2J1"/>
<evidence type="ECO:0000256" key="1">
    <source>
        <dbReference type="ARBA" id="ARBA00010126"/>
    </source>
</evidence>
<feature type="coiled-coil region" evidence="3">
    <location>
        <begin position="126"/>
        <end position="181"/>
    </location>
</feature>
<dbReference type="GO" id="GO:0000381">
    <property type="term" value="P:regulation of alternative mRNA splicing, via spliceosome"/>
    <property type="evidence" value="ECO:0007669"/>
    <property type="project" value="InterPro"/>
</dbReference>
<reference evidence="6" key="2">
    <citation type="submission" date="2020-11" db="EMBL/GenBank/DDBJ databases">
        <authorList>
            <consortium name="DOE Joint Genome Institute"/>
            <person name="Kuo A."/>
            <person name="Miyauchi S."/>
            <person name="Kiss E."/>
            <person name="Drula E."/>
            <person name="Kohler A."/>
            <person name="Sanchez-Garcia M."/>
            <person name="Andreopoulos B."/>
            <person name="Barry K.W."/>
            <person name="Bonito G."/>
            <person name="Buee M."/>
            <person name="Carver A."/>
            <person name="Chen C."/>
            <person name="Cichocki N."/>
            <person name="Clum A."/>
            <person name="Culley D."/>
            <person name="Crous P.W."/>
            <person name="Fauchery L."/>
            <person name="Girlanda M."/>
            <person name="Hayes R."/>
            <person name="Keri Z."/>
            <person name="Labutti K."/>
            <person name="Lipzen A."/>
            <person name="Lombard V."/>
            <person name="Magnuson J."/>
            <person name="Maillard F."/>
            <person name="Morin E."/>
            <person name="Murat C."/>
            <person name="Nolan M."/>
            <person name="Ohm R."/>
            <person name="Pangilinan J."/>
            <person name="Pereira M."/>
            <person name="Perotto S."/>
            <person name="Peter M."/>
            <person name="Riley R."/>
            <person name="Sitrit Y."/>
            <person name="Stielow B."/>
            <person name="Szollosi G."/>
            <person name="Zifcakova L."/>
            <person name="Stursova M."/>
            <person name="Spatafora J.W."/>
            <person name="Tedersoo L."/>
            <person name="Vaario L.-M."/>
            <person name="Yamada A."/>
            <person name="Yan M."/>
            <person name="Wang P."/>
            <person name="Xu J."/>
            <person name="Bruns T."/>
            <person name="Baldrian P."/>
            <person name="Vilgalys R."/>
            <person name="Henrissat B."/>
            <person name="Grigoriev I.V."/>
            <person name="Hibbett D."/>
            <person name="Nagy L.G."/>
            <person name="Martin F.M."/>
        </authorList>
    </citation>
    <scope>NUCLEOTIDE SEQUENCE</scope>
    <source>
        <strain evidence="6">UH-Tt-Lm1</strain>
    </source>
</reference>
<feature type="region of interest" description="Disordered" evidence="4">
    <location>
        <begin position="290"/>
        <end position="320"/>
    </location>
</feature>
<dbReference type="PANTHER" id="PTHR47845">
    <property type="entry name" value="NUCLEAR SPECKLE SPLICING REGULATORY PROTEIN 1 HOMOLOG"/>
    <property type="match status" value="1"/>
</dbReference>
<dbReference type="Pfam" id="PF09745">
    <property type="entry name" value="NSRP1_N"/>
    <property type="match status" value="1"/>
</dbReference>
<comment type="similarity">
    <text evidence="1">Belongs to the NSRP1 family.</text>
</comment>
<feature type="domain" description="Nuclear speckle splicing regulatory protein 1 N-terminal" evidence="5">
    <location>
        <begin position="68"/>
        <end position="184"/>
    </location>
</feature>
<keyword evidence="7" id="KW-1185">Reference proteome</keyword>
<comment type="caution">
    <text evidence="6">The sequence shown here is derived from an EMBL/GenBank/DDBJ whole genome shotgun (WGS) entry which is preliminary data.</text>
</comment>
<keyword evidence="2 3" id="KW-0175">Coiled coil</keyword>
<evidence type="ECO:0000256" key="2">
    <source>
        <dbReference type="ARBA" id="ARBA00023054"/>
    </source>
</evidence>
<feature type="compositionally biased region" description="Low complexity" evidence="4">
    <location>
        <begin position="387"/>
        <end position="400"/>
    </location>
</feature>
<name>A0A9P6L2J1_9AGAM</name>
<dbReference type="PANTHER" id="PTHR47845:SF1">
    <property type="entry name" value="NUCLEAR SPECKLE SPLICING REGULATORY PROTEIN 1 HOMOLOG"/>
    <property type="match status" value="1"/>
</dbReference>
<reference evidence="6" key="1">
    <citation type="journal article" date="2020" name="Nat. Commun.">
        <title>Large-scale genome sequencing of mycorrhizal fungi provides insights into the early evolution of symbiotic traits.</title>
        <authorList>
            <person name="Miyauchi S."/>
            <person name="Kiss E."/>
            <person name="Kuo A."/>
            <person name="Drula E."/>
            <person name="Kohler A."/>
            <person name="Sanchez-Garcia M."/>
            <person name="Morin E."/>
            <person name="Andreopoulos B."/>
            <person name="Barry K.W."/>
            <person name="Bonito G."/>
            <person name="Buee M."/>
            <person name="Carver A."/>
            <person name="Chen C."/>
            <person name="Cichocki N."/>
            <person name="Clum A."/>
            <person name="Culley D."/>
            <person name="Crous P.W."/>
            <person name="Fauchery L."/>
            <person name="Girlanda M."/>
            <person name="Hayes R.D."/>
            <person name="Keri Z."/>
            <person name="LaButti K."/>
            <person name="Lipzen A."/>
            <person name="Lombard V."/>
            <person name="Magnuson J."/>
            <person name="Maillard F."/>
            <person name="Murat C."/>
            <person name="Nolan M."/>
            <person name="Ohm R.A."/>
            <person name="Pangilinan J."/>
            <person name="Pereira M.F."/>
            <person name="Perotto S."/>
            <person name="Peter M."/>
            <person name="Pfister S."/>
            <person name="Riley R."/>
            <person name="Sitrit Y."/>
            <person name="Stielow J.B."/>
            <person name="Szollosi G."/>
            <person name="Zifcakova L."/>
            <person name="Stursova M."/>
            <person name="Spatafora J.W."/>
            <person name="Tedersoo L."/>
            <person name="Vaario L.M."/>
            <person name="Yamada A."/>
            <person name="Yan M."/>
            <person name="Wang P."/>
            <person name="Xu J."/>
            <person name="Bruns T."/>
            <person name="Baldrian P."/>
            <person name="Vilgalys R."/>
            <person name="Dunand C."/>
            <person name="Henrissat B."/>
            <person name="Grigoriev I.V."/>
            <person name="Hibbett D."/>
            <person name="Nagy L.G."/>
            <person name="Martin F.M."/>
        </authorList>
    </citation>
    <scope>NUCLEOTIDE SEQUENCE</scope>
    <source>
        <strain evidence="6">UH-Tt-Lm1</strain>
    </source>
</reference>
<evidence type="ECO:0000259" key="5">
    <source>
        <dbReference type="Pfam" id="PF09745"/>
    </source>
</evidence>
<protein>
    <submittedName>
        <fullName evidence="6">Coiled-coil domain-containing protein 55-domain containing protein</fullName>
    </submittedName>
</protein>
<evidence type="ECO:0000313" key="7">
    <source>
        <dbReference type="Proteomes" id="UP000736335"/>
    </source>
</evidence>
<feature type="compositionally biased region" description="Low complexity" evidence="4">
    <location>
        <begin position="292"/>
        <end position="304"/>
    </location>
</feature>
<gene>
    <name evidence="6" type="ORF">BJ322DRAFT_1011810</name>
</gene>
<feature type="region of interest" description="Disordered" evidence="4">
    <location>
        <begin position="1"/>
        <end position="70"/>
    </location>
</feature>